<organism evidence="1 2">
    <name type="scientific">Amblyomma americanum</name>
    <name type="common">Lone star tick</name>
    <dbReference type="NCBI Taxonomy" id="6943"/>
    <lineage>
        <taxon>Eukaryota</taxon>
        <taxon>Metazoa</taxon>
        <taxon>Ecdysozoa</taxon>
        <taxon>Arthropoda</taxon>
        <taxon>Chelicerata</taxon>
        <taxon>Arachnida</taxon>
        <taxon>Acari</taxon>
        <taxon>Parasitiformes</taxon>
        <taxon>Ixodida</taxon>
        <taxon>Ixodoidea</taxon>
        <taxon>Ixodidae</taxon>
        <taxon>Amblyomminae</taxon>
        <taxon>Amblyomma</taxon>
    </lineage>
</organism>
<keyword evidence="2" id="KW-1185">Reference proteome</keyword>
<protein>
    <submittedName>
        <fullName evidence="1">Uncharacterized protein</fullName>
    </submittedName>
</protein>
<evidence type="ECO:0000313" key="2">
    <source>
        <dbReference type="Proteomes" id="UP001321473"/>
    </source>
</evidence>
<dbReference type="EMBL" id="JARKHS020001935">
    <property type="protein sequence ID" value="KAK8787320.1"/>
    <property type="molecule type" value="Genomic_DNA"/>
</dbReference>
<dbReference type="Proteomes" id="UP001321473">
    <property type="component" value="Unassembled WGS sequence"/>
</dbReference>
<gene>
    <name evidence="1" type="ORF">V5799_022904</name>
</gene>
<evidence type="ECO:0000313" key="1">
    <source>
        <dbReference type="EMBL" id="KAK8787320.1"/>
    </source>
</evidence>
<accession>A0AAQ4FJF8</accession>
<reference evidence="1 2" key="1">
    <citation type="journal article" date="2023" name="Arcadia Sci">
        <title>De novo assembly of a long-read Amblyomma americanum tick genome.</title>
        <authorList>
            <person name="Chou S."/>
            <person name="Poskanzer K.E."/>
            <person name="Rollins M."/>
            <person name="Thuy-Boun P.S."/>
        </authorList>
    </citation>
    <scope>NUCLEOTIDE SEQUENCE [LARGE SCALE GENOMIC DNA]</scope>
    <source>
        <strain evidence="1">F_SG_1</strain>
        <tissue evidence="1">Salivary glands</tissue>
    </source>
</reference>
<proteinExistence type="predicted"/>
<sequence>MWTVKLNGIPEGLNDMAVTIKGTVYSFDYFGVNISDSDENAEHLIGVYTFDPASYRWHIVPVQPLREGQPNNIMGCSAVAYGHCAYLWG</sequence>
<dbReference type="InterPro" id="IPR011043">
    <property type="entry name" value="Gal_Oxase/kelch_b-propeller"/>
</dbReference>
<comment type="caution">
    <text evidence="1">The sequence shown here is derived from an EMBL/GenBank/DDBJ whole genome shotgun (WGS) entry which is preliminary data.</text>
</comment>
<dbReference type="SUPFAM" id="SSF50965">
    <property type="entry name" value="Galactose oxidase, central domain"/>
    <property type="match status" value="1"/>
</dbReference>
<dbReference type="AlphaFoldDB" id="A0AAQ4FJF8"/>
<name>A0AAQ4FJF8_AMBAM</name>